<organism evidence="1 2">
    <name type="scientific">Desulfonema limicola</name>
    <dbReference type="NCBI Taxonomy" id="45656"/>
    <lineage>
        <taxon>Bacteria</taxon>
        <taxon>Pseudomonadati</taxon>
        <taxon>Thermodesulfobacteriota</taxon>
        <taxon>Desulfobacteria</taxon>
        <taxon>Desulfobacterales</taxon>
        <taxon>Desulfococcaceae</taxon>
        <taxon>Desulfonema</taxon>
    </lineage>
</organism>
<keyword evidence="2" id="KW-1185">Reference proteome</keyword>
<dbReference type="AlphaFoldDB" id="A0A975GGW9"/>
<dbReference type="EMBL" id="CP061799">
    <property type="protein sequence ID" value="QTA80775.1"/>
    <property type="molecule type" value="Genomic_DNA"/>
</dbReference>
<evidence type="ECO:0000313" key="1">
    <source>
        <dbReference type="EMBL" id="QTA80775.1"/>
    </source>
</evidence>
<proteinExistence type="predicted"/>
<protein>
    <submittedName>
        <fullName evidence="1">Uncharacterized protein</fullName>
    </submittedName>
</protein>
<reference evidence="1" key="1">
    <citation type="journal article" date="2021" name="Microb. Physiol.">
        <title>Proteogenomic Insights into the Physiology of Marine, Sulfate-Reducing, Filamentous Desulfonema limicola and Desulfonema magnum.</title>
        <authorList>
            <person name="Schnaars V."/>
            <person name="Wohlbrand L."/>
            <person name="Scheve S."/>
            <person name="Hinrichs C."/>
            <person name="Reinhardt R."/>
            <person name="Rabus R."/>
        </authorList>
    </citation>
    <scope>NUCLEOTIDE SEQUENCE</scope>
    <source>
        <strain evidence="1">5ac10</strain>
    </source>
</reference>
<dbReference type="Proteomes" id="UP000663720">
    <property type="component" value="Chromosome"/>
</dbReference>
<accession>A0A975GGW9</accession>
<evidence type="ECO:0000313" key="2">
    <source>
        <dbReference type="Proteomes" id="UP000663720"/>
    </source>
</evidence>
<sequence length="52" mass="6223">MNPLLKIFCKCCGILFYICRCCYRGHAYCGLECRKAEYREICKATQEKYRKT</sequence>
<gene>
    <name evidence="1" type="ORF">dnl_30880</name>
</gene>
<name>A0A975GGW9_9BACT</name>
<dbReference type="KEGG" id="dli:dnl_30880"/>
<dbReference type="RefSeq" id="WP_207692350.1">
    <property type="nucleotide sequence ID" value="NZ_CP061799.1"/>
</dbReference>